<dbReference type="GO" id="GO:0051301">
    <property type="term" value="P:cell division"/>
    <property type="evidence" value="ECO:0007669"/>
    <property type="project" value="UniProtKB-KW"/>
</dbReference>
<protein>
    <submittedName>
        <fullName evidence="8">Cell division protein FtsI</fullName>
    </submittedName>
</protein>
<feature type="transmembrane region" description="Helical" evidence="5">
    <location>
        <begin position="68"/>
        <end position="88"/>
    </location>
</feature>
<evidence type="ECO:0000256" key="3">
    <source>
        <dbReference type="ARBA" id="ARBA00023136"/>
    </source>
</evidence>
<comment type="subcellular location">
    <subcellularLocation>
        <location evidence="1">Membrane</location>
    </subcellularLocation>
</comment>
<dbReference type="InterPro" id="IPR050515">
    <property type="entry name" value="Beta-lactam/transpept"/>
</dbReference>
<proteinExistence type="inferred from homology"/>
<evidence type="ECO:0000256" key="2">
    <source>
        <dbReference type="ARBA" id="ARBA00007171"/>
    </source>
</evidence>
<dbReference type="SUPFAM" id="SSF56601">
    <property type="entry name" value="beta-lactamase/transpeptidase-like"/>
    <property type="match status" value="1"/>
</dbReference>
<sequence length="635" mass="65814">MTTPVARPRVRTDQTRRPAAGNRVGGTTGTTVPRPRPTTGPRTVVVPSRTGGGRPPTRTVQPGSRGRMAFLTALIIVTLAVFGGRLVYVQGLRGAAIAEEARNARLTSVELLGGRGEITDAKGSPLATSVERYEISVNQRLVASFKGSDNPPVPPGAAGVAAILAPLLDMNAAELGGALVGDRQFVYIRKGVLPEVAREVRKLGLSGVNVDRVTERVYPNANLAGNVIGFVNSNGVGLAGLEASLDDRLTGTAGSETYERGRKGQAIPGGYSEDTPATEGDSVQLTLLSDVQWKAQSALDAQVAATGSSSGSLIVMDTRTGEIYALADSGSVDPNHPGEAAGSLSSAVSDVFEPGSTGKVITMAAILDNKIADPLSQWEVPYTYSPDGKETFKDSHEHDVQRLTTTGVLAESSNTGTVMIGQHLPVQTRYDYLAKFGFGALTGIEMSGESKGILHPVDSWQRRDKFAVLFGQAVSVTALQATQVFATIANGGVRVQPHIVKGWTSPDGTYTPAPAAAATPVVSPETAKTVLTMMQSVVDDGTGSNAAIPGYQVAGKTGTAQNWVGGVQGITSSFIGVAPADDPRIAVAVILHNPKTSVYGGTVAAPVFSDVAGYTLSELGVAPSGTTGTLFPTTW</sequence>
<dbReference type="SUPFAM" id="SSF56519">
    <property type="entry name" value="Penicillin binding protein dimerisation domain"/>
    <property type="match status" value="1"/>
</dbReference>
<dbReference type="GO" id="GO:0071555">
    <property type="term" value="P:cell wall organization"/>
    <property type="evidence" value="ECO:0007669"/>
    <property type="project" value="TreeGrafter"/>
</dbReference>
<gene>
    <name evidence="8" type="ORF">CXY01_11450</name>
</gene>
<feature type="domain" description="Penicillin-binding protein dimerisation" evidence="7">
    <location>
        <begin position="114"/>
        <end position="267"/>
    </location>
</feature>
<dbReference type="Pfam" id="PF03717">
    <property type="entry name" value="PBP_dimer"/>
    <property type="match status" value="1"/>
</dbReference>
<evidence type="ECO:0000259" key="6">
    <source>
        <dbReference type="Pfam" id="PF00905"/>
    </source>
</evidence>
<accession>A0A510V635</accession>
<dbReference type="AlphaFoldDB" id="A0A510V635"/>
<keyword evidence="9" id="KW-1185">Reference proteome</keyword>
<organism evidence="8 9">
    <name type="scientific">Cellulomonas xylanilytica</name>
    <dbReference type="NCBI Taxonomy" id="233583"/>
    <lineage>
        <taxon>Bacteria</taxon>
        <taxon>Bacillati</taxon>
        <taxon>Actinomycetota</taxon>
        <taxon>Actinomycetes</taxon>
        <taxon>Micrococcales</taxon>
        <taxon>Cellulomonadaceae</taxon>
        <taxon>Cellulomonas</taxon>
    </lineage>
</organism>
<keyword evidence="8" id="KW-0131">Cell cycle</keyword>
<dbReference type="GO" id="GO:0005886">
    <property type="term" value="C:plasma membrane"/>
    <property type="evidence" value="ECO:0007669"/>
    <property type="project" value="TreeGrafter"/>
</dbReference>
<dbReference type="PANTHER" id="PTHR30627:SF1">
    <property type="entry name" value="PEPTIDOGLYCAN D,D-TRANSPEPTIDASE FTSI"/>
    <property type="match status" value="1"/>
</dbReference>
<evidence type="ECO:0000256" key="4">
    <source>
        <dbReference type="SAM" id="MobiDB-lite"/>
    </source>
</evidence>
<evidence type="ECO:0000259" key="7">
    <source>
        <dbReference type="Pfam" id="PF03717"/>
    </source>
</evidence>
<dbReference type="Gene3D" id="3.90.1310.10">
    <property type="entry name" value="Penicillin-binding protein 2a (Domain 2)"/>
    <property type="match status" value="1"/>
</dbReference>
<reference evidence="8 9" key="1">
    <citation type="submission" date="2019-07" db="EMBL/GenBank/DDBJ databases">
        <title>Whole genome shotgun sequence of Cellulomonas xylanilytica NBRC 101102.</title>
        <authorList>
            <person name="Hosoyama A."/>
            <person name="Uohara A."/>
            <person name="Ohji S."/>
            <person name="Ichikawa N."/>
        </authorList>
    </citation>
    <scope>NUCLEOTIDE SEQUENCE [LARGE SCALE GENOMIC DNA]</scope>
    <source>
        <strain evidence="8 9">NBRC 101102</strain>
    </source>
</reference>
<dbReference type="InterPro" id="IPR036138">
    <property type="entry name" value="PBP_dimer_sf"/>
</dbReference>
<evidence type="ECO:0000313" key="8">
    <source>
        <dbReference type="EMBL" id="GEK20625.1"/>
    </source>
</evidence>
<dbReference type="PANTHER" id="PTHR30627">
    <property type="entry name" value="PEPTIDOGLYCAN D,D-TRANSPEPTIDASE"/>
    <property type="match status" value="1"/>
</dbReference>
<evidence type="ECO:0000256" key="1">
    <source>
        <dbReference type="ARBA" id="ARBA00004370"/>
    </source>
</evidence>
<dbReference type="InterPro" id="IPR005311">
    <property type="entry name" value="PBP_dimer"/>
</dbReference>
<feature type="domain" description="Penicillin-binding protein transpeptidase" evidence="6">
    <location>
        <begin position="311"/>
        <end position="611"/>
    </location>
</feature>
<keyword evidence="5" id="KW-1133">Transmembrane helix</keyword>
<keyword evidence="3 5" id="KW-0472">Membrane</keyword>
<dbReference type="EMBL" id="BJUB01000003">
    <property type="protein sequence ID" value="GEK20625.1"/>
    <property type="molecule type" value="Genomic_DNA"/>
</dbReference>
<dbReference type="InterPro" id="IPR012338">
    <property type="entry name" value="Beta-lactam/transpept-like"/>
</dbReference>
<dbReference type="Pfam" id="PF00905">
    <property type="entry name" value="Transpeptidase"/>
    <property type="match status" value="1"/>
</dbReference>
<dbReference type="InterPro" id="IPR001460">
    <property type="entry name" value="PCN-bd_Tpept"/>
</dbReference>
<dbReference type="Gene3D" id="3.30.450.330">
    <property type="match status" value="1"/>
</dbReference>
<name>A0A510V635_9CELL</name>
<dbReference type="Proteomes" id="UP000321118">
    <property type="component" value="Unassembled WGS sequence"/>
</dbReference>
<feature type="compositionally biased region" description="Low complexity" evidence="4">
    <location>
        <begin position="29"/>
        <end position="49"/>
    </location>
</feature>
<dbReference type="GO" id="GO:0008658">
    <property type="term" value="F:penicillin binding"/>
    <property type="evidence" value="ECO:0007669"/>
    <property type="project" value="InterPro"/>
</dbReference>
<evidence type="ECO:0000313" key="9">
    <source>
        <dbReference type="Proteomes" id="UP000321118"/>
    </source>
</evidence>
<feature type="region of interest" description="Disordered" evidence="4">
    <location>
        <begin position="252"/>
        <end position="277"/>
    </location>
</feature>
<dbReference type="RefSeq" id="WP_146926155.1">
    <property type="nucleotide sequence ID" value="NZ_BJUB01000003.1"/>
</dbReference>
<dbReference type="Gene3D" id="3.40.710.10">
    <property type="entry name" value="DD-peptidase/beta-lactamase superfamily"/>
    <property type="match status" value="1"/>
</dbReference>
<comment type="similarity">
    <text evidence="2">Belongs to the transpeptidase family.</text>
</comment>
<comment type="caution">
    <text evidence="8">The sequence shown here is derived from an EMBL/GenBank/DDBJ whole genome shotgun (WGS) entry which is preliminary data.</text>
</comment>
<keyword evidence="8" id="KW-0132">Cell division</keyword>
<dbReference type="OrthoDB" id="9789078at2"/>
<keyword evidence="5" id="KW-0812">Transmembrane</keyword>
<evidence type="ECO:0000256" key="5">
    <source>
        <dbReference type="SAM" id="Phobius"/>
    </source>
</evidence>
<feature type="region of interest" description="Disordered" evidence="4">
    <location>
        <begin position="1"/>
        <end position="63"/>
    </location>
</feature>